<dbReference type="eggNOG" id="COG0456">
    <property type="taxonomic scope" value="Bacteria"/>
</dbReference>
<protein>
    <submittedName>
        <fullName evidence="2">Putative Acetyltransferase, GNAT family protein</fullName>
    </submittedName>
</protein>
<comment type="caution">
    <text evidence="2">The sequence shown here is derived from an EMBL/GenBank/DDBJ whole genome shotgun (WGS) entry which is preliminary data.</text>
</comment>
<gene>
    <name evidence="2" type="ORF">PTD2_10549</name>
</gene>
<dbReference type="Gene3D" id="3.40.630.30">
    <property type="match status" value="1"/>
</dbReference>
<organism evidence="2 3">
    <name type="scientific">Pseudoalteromonas tunicata D2</name>
    <dbReference type="NCBI Taxonomy" id="87626"/>
    <lineage>
        <taxon>Bacteria</taxon>
        <taxon>Pseudomonadati</taxon>
        <taxon>Pseudomonadota</taxon>
        <taxon>Gammaproteobacteria</taxon>
        <taxon>Alteromonadales</taxon>
        <taxon>Pseudoalteromonadaceae</taxon>
        <taxon>Pseudoalteromonas</taxon>
    </lineage>
</organism>
<dbReference type="HOGENOM" id="CLU_091684_0_0_6"/>
<dbReference type="Pfam" id="PF00583">
    <property type="entry name" value="Acetyltransf_1"/>
    <property type="match status" value="1"/>
</dbReference>
<name>A4C5J4_9GAMM</name>
<dbReference type="STRING" id="87626.PTD2_10549"/>
<keyword evidence="3" id="KW-1185">Reference proteome</keyword>
<feature type="domain" description="N-acetyltransferase" evidence="1">
    <location>
        <begin position="133"/>
        <end position="168"/>
    </location>
</feature>
<dbReference type="Proteomes" id="UP000006201">
    <property type="component" value="Unassembled WGS sequence"/>
</dbReference>
<dbReference type="InterPro" id="IPR016181">
    <property type="entry name" value="Acyl_CoA_acyltransferase"/>
</dbReference>
<evidence type="ECO:0000313" key="2">
    <source>
        <dbReference type="EMBL" id="EAR29248.1"/>
    </source>
</evidence>
<proteinExistence type="predicted"/>
<dbReference type="EMBL" id="AAOH01000002">
    <property type="protein sequence ID" value="EAR29248.1"/>
    <property type="molecule type" value="Genomic_DNA"/>
</dbReference>
<dbReference type="OrthoDB" id="6195612at2"/>
<evidence type="ECO:0000259" key="1">
    <source>
        <dbReference type="Pfam" id="PF00583"/>
    </source>
</evidence>
<reference evidence="2 3" key="1">
    <citation type="submission" date="2006-02" db="EMBL/GenBank/DDBJ databases">
        <authorList>
            <person name="Moran M.A."/>
            <person name="Kjelleberg S."/>
            <person name="Egan S."/>
            <person name="Saunders N."/>
            <person name="Thomas T."/>
            <person name="Ferriera S."/>
            <person name="Johnson J."/>
            <person name="Kravitz S."/>
            <person name="Halpern A."/>
            <person name="Remington K."/>
            <person name="Beeson K."/>
            <person name="Tran B."/>
            <person name="Rogers Y.-H."/>
            <person name="Friedman R."/>
            <person name="Venter J.C."/>
        </authorList>
    </citation>
    <scope>NUCLEOTIDE SEQUENCE [LARGE SCALE GENOMIC DNA]</scope>
    <source>
        <strain evidence="2 3">D2</strain>
    </source>
</reference>
<accession>A4C5J4</accession>
<dbReference type="InterPro" id="IPR000182">
    <property type="entry name" value="GNAT_dom"/>
</dbReference>
<evidence type="ECO:0000313" key="3">
    <source>
        <dbReference type="Proteomes" id="UP000006201"/>
    </source>
</evidence>
<keyword evidence="2" id="KW-0808">Transferase</keyword>
<dbReference type="RefSeq" id="WP_009837123.1">
    <property type="nucleotide sequence ID" value="NZ_AAOH01000002.1"/>
</dbReference>
<sequence length="212" mass="24270">MSVVEIDESIKAVYLTAQDINIAASLLYQAYHDDPLLQDILKVDTNEPAAYEKKLRALIREELNSFWQGHQPLIGIMRGDTLKAVACLIKSDTELQPERYWHWRLKLMLSAGYLTTQQLIEKEKVIRHELAQFDNYYYLAFIAVAPGLQKQGFGRYLLRALNDLMANAANSSGIAVYVTREELAGLFSSEGYQCLKRLEFNHIQGQLLFKPK</sequence>
<dbReference type="AlphaFoldDB" id="A4C5J4"/>
<dbReference type="SUPFAM" id="SSF55729">
    <property type="entry name" value="Acyl-CoA N-acyltransferases (Nat)"/>
    <property type="match status" value="1"/>
</dbReference>
<dbReference type="CDD" id="cd04301">
    <property type="entry name" value="NAT_SF"/>
    <property type="match status" value="1"/>
</dbReference>
<dbReference type="GO" id="GO:0016747">
    <property type="term" value="F:acyltransferase activity, transferring groups other than amino-acyl groups"/>
    <property type="evidence" value="ECO:0007669"/>
    <property type="project" value="InterPro"/>
</dbReference>